<name>A0A848HDJ4_9BURK</name>
<comment type="caution">
    <text evidence="4">The sequence shown here is derived from an EMBL/GenBank/DDBJ whole genome shotgun (WGS) entry which is preliminary data.</text>
</comment>
<feature type="domain" description="TsaA-like" evidence="3">
    <location>
        <begin position="7"/>
        <end position="137"/>
    </location>
</feature>
<keyword evidence="5" id="KW-1185">Reference proteome</keyword>
<keyword evidence="4" id="KW-0808">Transferase</keyword>
<dbReference type="PANTHER" id="PTHR12818">
    <property type="entry name" value="TRNA (ADENINE(37)-N6)-METHYLTRANSFERASE"/>
    <property type="match status" value="1"/>
</dbReference>
<dbReference type="GO" id="GO:0008168">
    <property type="term" value="F:methyltransferase activity"/>
    <property type="evidence" value="ECO:0007669"/>
    <property type="project" value="UniProtKB-KW"/>
</dbReference>
<organism evidence="4 5">
    <name type="scientific">Ramlibacter agri</name>
    <dbReference type="NCBI Taxonomy" id="2728837"/>
    <lineage>
        <taxon>Bacteria</taxon>
        <taxon>Pseudomonadati</taxon>
        <taxon>Pseudomonadota</taxon>
        <taxon>Betaproteobacteria</taxon>
        <taxon>Burkholderiales</taxon>
        <taxon>Comamonadaceae</taxon>
        <taxon>Ramlibacter</taxon>
    </lineage>
</organism>
<evidence type="ECO:0000256" key="2">
    <source>
        <dbReference type="ARBA" id="ARBA00033753"/>
    </source>
</evidence>
<evidence type="ECO:0000313" key="4">
    <source>
        <dbReference type="EMBL" id="NML46613.1"/>
    </source>
</evidence>
<dbReference type="RefSeq" id="WP_169420869.1">
    <property type="nucleotide sequence ID" value="NZ_JABBFX010000002.1"/>
</dbReference>
<dbReference type="Pfam" id="PF01980">
    <property type="entry name" value="TrmO_N"/>
    <property type="match status" value="1"/>
</dbReference>
<gene>
    <name evidence="4" type="primary">tsaA</name>
    <name evidence="4" type="ORF">HHL11_22900</name>
</gene>
<dbReference type="InterPro" id="IPR023368">
    <property type="entry name" value="UPF0066_cons_site"/>
</dbReference>
<dbReference type="GO" id="GO:0032259">
    <property type="term" value="P:methylation"/>
    <property type="evidence" value="ECO:0007669"/>
    <property type="project" value="UniProtKB-KW"/>
</dbReference>
<proteinExistence type="inferred from homology"/>
<dbReference type="EMBL" id="JABBFX010000002">
    <property type="protein sequence ID" value="NML46613.1"/>
    <property type="molecule type" value="Genomic_DNA"/>
</dbReference>
<keyword evidence="4" id="KW-0489">Methyltransferase</keyword>
<evidence type="ECO:0000259" key="3">
    <source>
        <dbReference type="PROSITE" id="PS51668"/>
    </source>
</evidence>
<dbReference type="InterPro" id="IPR036413">
    <property type="entry name" value="YaeB-like_sf"/>
</dbReference>
<accession>A0A848HDJ4</accession>
<dbReference type="Gene3D" id="2.40.30.70">
    <property type="entry name" value="YaeB-like"/>
    <property type="match status" value="1"/>
</dbReference>
<dbReference type="InterPro" id="IPR023370">
    <property type="entry name" value="TrmO-like_N"/>
</dbReference>
<dbReference type="PROSITE" id="PS01318">
    <property type="entry name" value="TSAA_1"/>
    <property type="match status" value="1"/>
</dbReference>
<dbReference type="InterPro" id="IPR040372">
    <property type="entry name" value="YaeB-like"/>
</dbReference>
<dbReference type="InterPro" id="IPR036414">
    <property type="entry name" value="YaeB_N_sf"/>
</dbReference>
<dbReference type="PROSITE" id="PS51668">
    <property type="entry name" value="TSAA_2"/>
    <property type="match status" value="1"/>
</dbReference>
<sequence>MLAPIPMTPIGVIRSRFVDPAGMPLQPVAAAEEIAQAEIFEPYAAALQDLEGFEYLILLAHMHRATEKLQVVPFLDQVPHGVFATRAPARPNRIGLSVMRVIALEGRVLRFAGNDFADGTPLLDIKPYVPAFDVRATDRIGWYAGRLGALPHTVADDRMGQP</sequence>
<dbReference type="NCBIfam" id="TIGR00104">
    <property type="entry name" value="tRNA_TsaA"/>
    <property type="match status" value="1"/>
</dbReference>
<comment type="similarity">
    <text evidence="2">Belongs to the tRNA methyltransferase O family.</text>
</comment>
<dbReference type="SUPFAM" id="SSF118196">
    <property type="entry name" value="YaeB-like"/>
    <property type="match status" value="1"/>
</dbReference>
<evidence type="ECO:0000313" key="5">
    <source>
        <dbReference type="Proteomes" id="UP000541185"/>
    </source>
</evidence>
<dbReference type="PANTHER" id="PTHR12818:SF0">
    <property type="entry name" value="TRNA (ADENINE(37)-N6)-METHYLTRANSFERASE"/>
    <property type="match status" value="1"/>
</dbReference>
<dbReference type="CDD" id="cd09281">
    <property type="entry name" value="UPF0066"/>
    <property type="match status" value="1"/>
</dbReference>
<protein>
    <submittedName>
        <fullName evidence="4">tRNA (N6-threonylcarbamoyladenosine(37)-N6)-methyltransferase TrmO</fullName>
    </submittedName>
</protein>
<dbReference type="Proteomes" id="UP000541185">
    <property type="component" value="Unassembled WGS sequence"/>
</dbReference>
<reference evidence="4 5" key="1">
    <citation type="submission" date="2020-04" db="EMBL/GenBank/DDBJ databases">
        <title>Ramlibacter sp. G-1-2-2 isolated from soil.</title>
        <authorList>
            <person name="Dahal R.H."/>
        </authorList>
    </citation>
    <scope>NUCLEOTIDE SEQUENCE [LARGE SCALE GENOMIC DNA]</scope>
    <source>
        <strain evidence="4 5">G-1-2-2</strain>
    </source>
</reference>
<dbReference type="AlphaFoldDB" id="A0A848HDJ4"/>
<keyword evidence="1" id="KW-0949">S-adenosyl-L-methionine</keyword>
<evidence type="ECO:0000256" key="1">
    <source>
        <dbReference type="ARBA" id="ARBA00022691"/>
    </source>
</evidence>